<dbReference type="EMBL" id="CP019288">
    <property type="protein sequence ID" value="QHI36029.1"/>
    <property type="molecule type" value="Genomic_DNA"/>
</dbReference>
<feature type="domain" description="Putative auto-transporter adhesin head GIN" evidence="3">
    <location>
        <begin position="44"/>
        <end position="229"/>
    </location>
</feature>
<reference evidence="4 5" key="1">
    <citation type="journal article" date="2013" name="Int. J. Syst. Evol. Microbiol.">
        <title>Kordia antarctica sp. nov., isolated from Antarctic seawater.</title>
        <authorList>
            <person name="Baek K."/>
            <person name="Choi A."/>
            <person name="Kang I."/>
            <person name="Lee K."/>
            <person name="Cho J.C."/>
        </authorList>
    </citation>
    <scope>NUCLEOTIDE SEQUENCE [LARGE SCALE GENOMIC DNA]</scope>
    <source>
        <strain evidence="4 5">IMCC3317</strain>
    </source>
</reference>
<dbReference type="InterPro" id="IPR021255">
    <property type="entry name" value="DUF2807"/>
</dbReference>
<dbReference type="Gene3D" id="2.160.20.120">
    <property type="match status" value="1"/>
</dbReference>
<dbReference type="Proteomes" id="UP000464657">
    <property type="component" value="Chromosome"/>
</dbReference>
<dbReference type="Pfam" id="PF10988">
    <property type="entry name" value="DUF2807"/>
    <property type="match status" value="1"/>
</dbReference>
<evidence type="ECO:0000259" key="3">
    <source>
        <dbReference type="Pfam" id="PF10988"/>
    </source>
</evidence>
<feature type="signal peptide" evidence="2">
    <location>
        <begin position="1"/>
        <end position="20"/>
    </location>
</feature>
<evidence type="ECO:0000313" key="4">
    <source>
        <dbReference type="EMBL" id="QHI36029.1"/>
    </source>
</evidence>
<dbReference type="OrthoDB" id="5585143at2"/>
<organism evidence="4 5">
    <name type="scientific">Kordia antarctica</name>
    <dbReference type="NCBI Taxonomy" id="1218801"/>
    <lineage>
        <taxon>Bacteria</taxon>
        <taxon>Pseudomonadati</taxon>
        <taxon>Bacteroidota</taxon>
        <taxon>Flavobacteriia</taxon>
        <taxon>Flavobacteriales</taxon>
        <taxon>Flavobacteriaceae</taxon>
        <taxon>Kordia</taxon>
    </lineage>
</organism>
<protein>
    <recommendedName>
        <fullName evidence="3">Putative auto-transporter adhesin head GIN domain-containing protein</fullName>
    </recommendedName>
</protein>
<evidence type="ECO:0000256" key="2">
    <source>
        <dbReference type="SAM" id="SignalP"/>
    </source>
</evidence>
<dbReference type="RefSeq" id="WP_160128762.1">
    <property type="nucleotide sequence ID" value="NZ_CP019288.1"/>
</dbReference>
<keyword evidence="2" id="KW-0732">Signal</keyword>
<proteinExistence type="predicted"/>
<gene>
    <name evidence="4" type="ORF">IMCC3317_13820</name>
</gene>
<feature type="chain" id="PRO_5029677955" description="Putative auto-transporter adhesin head GIN domain-containing protein" evidence="2">
    <location>
        <begin position="21"/>
        <end position="245"/>
    </location>
</feature>
<name>A0A7L4ZHX8_9FLAO</name>
<keyword evidence="5" id="KW-1185">Reference proteome</keyword>
<dbReference type="PANTHER" id="PTHR39200:SF1">
    <property type="entry name" value="AUTO-TRANSPORTER ADHESIN HEAD GIN DOMAIN-CONTAINING PROTEIN-RELATED"/>
    <property type="match status" value="1"/>
</dbReference>
<sequence>MKKATLFIVTLFLATTVSHAQWYGSGKKIKGNGNETTITRTTSDYDGVSVAGSFDVELVYGTEGKIQLTGESNLLEHIETEVHSNTLKIKAKKGYNLKVSNGHKLLITVPFKNISSVSLSGSGDVYTKNATIKASKFKMALSGSGDVIIDVEAGDLKMSVSGSGDMTASGTADSAEVRLAGSGDIHAYKLKTKNANVSLAGSGDIRVYVENSLKARVAGSGDITYKGRPSKEDTKVAGSGSISMN</sequence>
<dbReference type="KEGG" id="kan:IMCC3317_13820"/>
<evidence type="ECO:0000313" key="5">
    <source>
        <dbReference type="Proteomes" id="UP000464657"/>
    </source>
</evidence>
<evidence type="ECO:0000256" key="1">
    <source>
        <dbReference type="SAM" id="MobiDB-lite"/>
    </source>
</evidence>
<dbReference type="PANTHER" id="PTHR39200">
    <property type="entry name" value="HYPOTHETICAL EXPORTED PROTEIN"/>
    <property type="match status" value="1"/>
</dbReference>
<feature type="region of interest" description="Disordered" evidence="1">
    <location>
        <begin position="226"/>
        <end position="245"/>
    </location>
</feature>
<dbReference type="AlphaFoldDB" id="A0A7L4ZHX8"/>
<accession>A0A7L4ZHX8</accession>